<feature type="binding site" evidence="4">
    <location>
        <position position="121"/>
    </location>
    <ligand>
        <name>S-adenosyl-L-methionine</name>
        <dbReference type="ChEBI" id="CHEBI:59789"/>
    </ligand>
</feature>
<dbReference type="UniPathway" id="UPA00079">
    <property type="reaction ID" value="UER00169"/>
</dbReference>
<comment type="similarity">
    <text evidence="4">Belongs to the class I-like SAM-binding methyltransferase superfamily. MenG/UbiE family.</text>
</comment>
<evidence type="ECO:0000256" key="1">
    <source>
        <dbReference type="ARBA" id="ARBA00022603"/>
    </source>
</evidence>
<evidence type="ECO:0000256" key="3">
    <source>
        <dbReference type="ARBA" id="ARBA00022691"/>
    </source>
</evidence>
<dbReference type="GO" id="GO:0009234">
    <property type="term" value="P:menaquinone biosynthetic process"/>
    <property type="evidence" value="ECO:0007669"/>
    <property type="project" value="UniProtKB-UniRule"/>
</dbReference>
<dbReference type="PROSITE" id="PS51608">
    <property type="entry name" value="SAM_MT_UBIE"/>
    <property type="match status" value="1"/>
</dbReference>
<keyword evidence="3 4" id="KW-0949">S-adenosyl-L-methionine</keyword>
<keyword evidence="1 4" id="KW-0489">Methyltransferase</keyword>
<dbReference type="Gene3D" id="3.40.50.150">
    <property type="entry name" value="Vaccinia Virus protein VP39"/>
    <property type="match status" value="1"/>
</dbReference>
<evidence type="ECO:0000256" key="4">
    <source>
        <dbReference type="HAMAP-Rule" id="MF_01813"/>
    </source>
</evidence>
<dbReference type="NCBIfam" id="TIGR01934">
    <property type="entry name" value="MenG_MenH_UbiE"/>
    <property type="match status" value="1"/>
</dbReference>
<keyword evidence="2 4" id="KW-0808">Transferase</keyword>
<comment type="caution">
    <text evidence="4">Lacks conserved residue(s) required for the propagation of feature annotation.</text>
</comment>
<proteinExistence type="inferred from homology"/>
<dbReference type="Pfam" id="PF01209">
    <property type="entry name" value="Ubie_methyltran"/>
    <property type="match status" value="1"/>
</dbReference>
<dbReference type="EC" id="2.1.1.163" evidence="4"/>
<keyword evidence="4" id="KW-0474">Menaquinone biosynthesis</keyword>
<dbReference type="PROSITE" id="PS01183">
    <property type="entry name" value="UBIE_1"/>
    <property type="match status" value="1"/>
</dbReference>
<dbReference type="NCBIfam" id="NF001244">
    <property type="entry name" value="PRK00216.1-5"/>
    <property type="match status" value="1"/>
</dbReference>
<dbReference type="GO" id="GO:0043770">
    <property type="term" value="F:demethylmenaquinone methyltransferase activity"/>
    <property type="evidence" value="ECO:0007669"/>
    <property type="project" value="UniProtKB-UniRule"/>
</dbReference>
<evidence type="ECO:0000313" key="5">
    <source>
        <dbReference type="EMBL" id="SPF42563.1"/>
    </source>
</evidence>
<dbReference type="InterPro" id="IPR023576">
    <property type="entry name" value="UbiE/COQ5_MeTrFase_CS"/>
</dbReference>
<feature type="binding site" evidence="4">
    <location>
        <begin position="170"/>
        <end position="171"/>
    </location>
    <ligand>
        <name>S-adenosyl-L-methionine</name>
        <dbReference type="ChEBI" id="CHEBI:59789"/>
    </ligand>
</feature>
<reference evidence="6" key="1">
    <citation type="submission" date="2018-02" db="EMBL/GenBank/DDBJ databases">
        <authorList>
            <person name="Hausmann B."/>
        </authorList>
    </citation>
    <scope>NUCLEOTIDE SEQUENCE [LARGE SCALE GENOMIC DNA]</scope>
    <source>
        <strain evidence="6">Peat soil MAG SbF1</strain>
    </source>
</reference>
<name>A0A2U3KSB2_9FIRM</name>
<dbReference type="HAMAP" id="MF_01813">
    <property type="entry name" value="MenG_UbiE_methyltr"/>
    <property type="match status" value="1"/>
</dbReference>
<evidence type="ECO:0000256" key="2">
    <source>
        <dbReference type="ARBA" id="ARBA00022679"/>
    </source>
</evidence>
<dbReference type="AlphaFoldDB" id="A0A2U3KSB2"/>
<dbReference type="CDD" id="cd02440">
    <property type="entry name" value="AdoMet_MTases"/>
    <property type="match status" value="1"/>
</dbReference>
<dbReference type="Proteomes" id="UP000238916">
    <property type="component" value="Unassembled WGS sequence"/>
</dbReference>
<dbReference type="InterPro" id="IPR004033">
    <property type="entry name" value="UbiE/COQ5_MeTrFase"/>
</dbReference>
<comment type="catalytic activity">
    <reaction evidence="4">
        <text>a 2-demethylmenaquinol + S-adenosyl-L-methionine = a menaquinol + S-adenosyl-L-homocysteine + H(+)</text>
        <dbReference type="Rhea" id="RHEA:42640"/>
        <dbReference type="Rhea" id="RHEA-COMP:9539"/>
        <dbReference type="Rhea" id="RHEA-COMP:9563"/>
        <dbReference type="ChEBI" id="CHEBI:15378"/>
        <dbReference type="ChEBI" id="CHEBI:18151"/>
        <dbReference type="ChEBI" id="CHEBI:55437"/>
        <dbReference type="ChEBI" id="CHEBI:57856"/>
        <dbReference type="ChEBI" id="CHEBI:59789"/>
        <dbReference type="EC" id="2.1.1.163"/>
    </reaction>
</comment>
<dbReference type="SUPFAM" id="SSF53335">
    <property type="entry name" value="S-adenosyl-L-methionine-dependent methyltransferases"/>
    <property type="match status" value="1"/>
</dbReference>
<dbReference type="NCBIfam" id="NF001243">
    <property type="entry name" value="PRK00216.1-4"/>
    <property type="match status" value="1"/>
</dbReference>
<comment type="function">
    <text evidence="4">Methyltransferase required for the conversion of demethylmenaquinol (DMKH2) to menaquinol (MKH2).</text>
</comment>
<dbReference type="InterPro" id="IPR029063">
    <property type="entry name" value="SAM-dependent_MTases_sf"/>
</dbReference>
<dbReference type="PANTHER" id="PTHR43591:SF24">
    <property type="entry name" value="2-METHOXY-6-POLYPRENYL-1,4-BENZOQUINOL METHYLASE, MITOCHONDRIAL"/>
    <property type="match status" value="1"/>
</dbReference>
<dbReference type="GO" id="GO:0032259">
    <property type="term" value="P:methylation"/>
    <property type="evidence" value="ECO:0007669"/>
    <property type="project" value="UniProtKB-KW"/>
</dbReference>
<dbReference type="EMBL" id="OMOF01000184">
    <property type="protein sequence ID" value="SPF42563.1"/>
    <property type="molecule type" value="Genomic_DNA"/>
</dbReference>
<protein>
    <recommendedName>
        <fullName evidence="4">Demethylmenaquinone methyltransferase</fullName>
        <ecNumber evidence="4">2.1.1.163</ecNumber>
    </recommendedName>
</protein>
<evidence type="ECO:0000313" key="6">
    <source>
        <dbReference type="Proteomes" id="UP000238916"/>
    </source>
</evidence>
<organism evidence="5 6">
    <name type="scientific">Candidatus Desulfosporosinus infrequens</name>
    <dbReference type="NCBI Taxonomy" id="2043169"/>
    <lineage>
        <taxon>Bacteria</taxon>
        <taxon>Bacillati</taxon>
        <taxon>Bacillota</taxon>
        <taxon>Clostridia</taxon>
        <taxon>Eubacteriales</taxon>
        <taxon>Desulfitobacteriaceae</taxon>
        <taxon>Desulfosporosinus</taxon>
    </lineage>
</organism>
<comment type="pathway">
    <text evidence="4">Quinol/quinone metabolism; menaquinone biosynthesis; menaquinol from 1,4-dihydroxy-2-naphthoate: step 2/2.</text>
</comment>
<dbReference type="PANTHER" id="PTHR43591">
    <property type="entry name" value="METHYLTRANSFERASE"/>
    <property type="match status" value="1"/>
</dbReference>
<accession>A0A2U3KSB2</accession>
<sequence>MIRNKFPKNPAIVSKNSISVWETRQGVNDRVLFKGMSSTIEKQRTKRQWNNETMNRENKKMDFGGKDKATYVKETFNSIAGHYDLMNSIMSLGMDKRWRRIAVERVGAKPGMHILDVCCGTGQLSIELGKIVGVEGNITGLDFSQKMLAVAKHSLTQSQNRDSIQFIQGDAMELPFADRSFDGVTVGWGLRNLPDLRQGIREMVRVVKPGGKVVSLDMAKPSFPVFKQAYWVYFEKLVPLMGKIWAKKASAYQYLHDSAREFPGQEELVRIFAECGLVETRFDNLAGGVVAIVSGTKSRN</sequence>
<feature type="binding site" evidence="4">
    <location>
        <position position="142"/>
    </location>
    <ligand>
        <name>S-adenosyl-L-methionine</name>
        <dbReference type="ChEBI" id="CHEBI:59789"/>
    </ligand>
</feature>
<gene>
    <name evidence="5" type="primary">ubiE</name>
    <name evidence="4" type="synonym">menG</name>
    <name evidence="5" type="ORF">SBF1_2640017</name>
</gene>